<feature type="transmembrane region" description="Helical" evidence="1">
    <location>
        <begin position="7"/>
        <end position="26"/>
    </location>
</feature>
<keyword evidence="1" id="KW-0472">Membrane</keyword>
<evidence type="ECO:0000256" key="1">
    <source>
        <dbReference type="SAM" id="Phobius"/>
    </source>
</evidence>
<reference evidence="3" key="1">
    <citation type="submission" date="2017-06" db="EMBL/GenBank/DDBJ databases">
        <authorList>
            <person name="Varghese N."/>
            <person name="Submissions S."/>
        </authorList>
    </citation>
    <scope>NUCLEOTIDE SEQUENCE [LARGE SCALE GENOMIC DNA]</scope>
    <source>
        <strain evidence="3">DSM 28041</strain>
    </source>
</reference>
<gene>
    <name evidence="2" type="ORF">SAMN06269173_10839</name>
</gene>
<evidence type="ECO:0000313" key="3">
    <source>
        <dbReference type="Proteomes" id="UP000198310"/>
    </source>
</evidence>
<evidence type="ECO:0000313" key="2">
    <source>
        <dbReference type="EMBL" id="SNR82688.1"/>
    </source>
</evidence>
<proteinExistence type="predicted"/>
<organism evidence="2 3">
    <name type="scientific">Hymenobacter mucosus</name>
    <dbReference type="NCBI Taxonomy" id="1411120"/>
    <lineage>
        <taxon>Bacteria</taxon>
        <taxon>Pseudomonadati</taxon>
        <taxon>Bacteroidota</taxon>
        <taxon>Cytophagia</taxon>
        <taxon>Cytophagales</taxon>
        <taxon>Hymenobacteraceae</taxon>
        <taxon>Hymenobacter</taxon>
    </lineage>
</organism>
<accession>A0A238ZI44</accession>
<name>A0A238ZI44_9BACT</name>
<dbReference type="AlphaFoldDB" id="A0A238ZI44"/>
<dbReference type="EMBL" id="FZNS01000008">
    <property type="protein sequence ID" value="SNR82688.1"/>
    <property type="molecule type" value="Genomic_DNA"/>
</dbReference>
<keyword evidence="1" id="KW-1133">Transmembrane helix</keyword>
<dbReference type="Proteomes" id="UP000198310">
    <property type="component" value="Unassembled WGS sequence"/>
</dbReference>
<protein>
    <submittedName>
        <fullName evidence="2">Uncharacterized protein</fullName>
    </submittedName>
</protein>
<sequence>MTSVSYRTLFIVLLVGLGLMLLASYLKTQQIAAAGIVVLMGLVVQFVAGVLMIWKFASRLDKSED</sequence>
<feature type="transmembrane region" description="Helical" evidence="1">
    <location>
        <begin position="32"/>
        <end position="54"/>
    </location>
</feature>
<keyword evidence="1" id="KW-0812">Transmembrane</keyword>
<dbReference type="RefSeq" id="WP_143437176.1">
    <property type="nucleotide sequence ID" value="NZ_FZNS01000008.1"/>
</dbReference>
<keyword evidence="3" id="KW-1185">Reference proteome</keyword>